<reference evidence="1 2" key="1">
    <citation type="journal article" date="2017" name="Int. J. Syst. Evol. Microbiol.">
        <title>Mycobacterium talmoniae sp. nov., a slowly growing mycobacterium isolated from human respiratory samples.</title>
        <authorList>
            <person name="Davidson R.M."/>
            <person name="DeGroote M.A."/>
            <person name="Marola J.L."/>
            <person name="Buss S."/>
            <person name="Jones V."/>
            <person name="McNeil M.R."/>
            <person name="Freifeld A.G."/>
            <person name="Elaine Epperson L."/>
            <person name="Hasan N.A."/>
            <person name="Jackson M."/>
            <person name="Iwen P.C."/>
            <person name="Salfinger M."/>
            <person name="Strong M."/>
        </authorList>
    </citation>
    <scope>NUCLEOTIDE SEQUENCE [LARGE SCALE GENOMIC DNA]</scope>
    <source>
        <strain evidence="1 2">ATCC BAA-2683</strain>
    </source>
</reference>
<proteinExistence type="predicted"/>
<dbReference type="AlphaFoldDB" id="A0A2S8BF38"/>
<protein>
    <submittedName>
        <fullName evidence="1">Uncharacterized protein</fullName>
    </submittedName>
</protein>
<evidence type="ECO:0000313" key="1">
    <source>
        <dbReference type="EMBL" id="PQM45248.1"/>
    </source>
</evidence>
<sequence>MKLPDRPQPVEVASNDGSIVVGVTDWGHPTGVQLEPEVKHLAGADLAARILTLYEFAKTIALAVRNVEHHRATGNWLRSWPTPTNVDILRAQLTV</sequence>
<gene>
    <name evidence="1" type="ORF">C1Y40_04572</name>
</gene>
<evidence type="ECO:0000313" key="2">
    <source>
        <dbReference type="Proteomes" id="UP000238296"/>
    </source>
</evidence>
<comment type="caution">
    <text evidence="1">The sequence shown here is derived from an EMBL/GenBank/DDBJ whole genome shotgun (WGS) entry which is preliminary data.</text>
</comment>
<accession>A0A2S8BF38</accession>
<dbReference type="EMBL" id="PPEA01000657">
    <property type="protein sequence ID" value="PQM45248.1"/>
    <property type="molecule type" value="Genomic_DNA"/>
</dbReference>
<organism evidence="1 2">
    <name type="scientific">Mycobacterium talmoniae</name>
    <dbReference type="NCBI Taxonomy" id="1858794"/>
    <lineage>
        <taxon>Bacteria</taxon>
        <taxon>Bacillati</taxon>
        <taxon>Actinomycetota</taxon>
        <taxon>Actinomycetes</taxon>
        <taxon>Mycobacteriales</taxon>
        <taxon>Mycobacteriaceae</taxon>
        <taxon>Mycobacterium</taxon>
    </lineage>
</organism>
<dbReference type="Proteomes" id="UP000238296">
    <property type="component" value="Unassembled WGS sequence"/>
</dbReference>
<name>A0A2S8BF38_9MYCO</name>